<dbReference type="AlphaFoldDB" id="A0A847S523"/>
<dbReference type="EMBL" id="JABAIM010000005">
    <property type="protein sequence ID" value="NLR76851.1"/>
    <property type="molecule type" value="Genomic_DNA"/>
</dbReference>
<accession>A0A847S523</accession>
<evidence type="ECO:0000313" key="7">
    <source>
        <dbReference type="Proteomes" id="UP000587991"/>
    </source>
</evidence>
<dbReference type="Proteomes" id="UP000587991">
    <property type="component" value="Unassembled WGS sequence"/>
</dbReference>
<reference evidence="6 7" key="1">
    <citation type="submission" date="2020-04" db="EMBL/GenBank/DDBJ databases">
        <title>Draft genome of Leeia sp. IMCC25680.</title>
        <authorList>
            <person name="Song J."/>
            <person name="Cho J.-C."/>
        </authorList>
    </citation>
    <scope>NUCLEOTIDE SEQUENCE [LARGE SCALE GENOMIC DNA]</scope>
    <source>
        <strain evidence="6 7">IMCC25680</strain>
    </source>
</reference>
<name>A0A847S523_9NEIS</name>
<comment type="caution">
    <text evidence="6">The sequence shown here is derived from an EMBL/GenBank/DDBJ whole genome shotgun (WGS) entry which is preliminary data.</text>
</comment>
<dbReference type="Gene3D" id="2.60.450.10">
    <property type="entry name" value="Lipopolysaccharide (LPS) transport protein A like domain"/>
    <property type="match status" value="1"/>
</dbReference>
<dbReference type="GO" id="GO:0005886">
    <property type="term" value="C:plasma membrane"/>
    <property type="evidence" value="ECO:0007669"/>
    <property type="project" value="InterPro"/>
</dbReference>
<keyword evidence="4" id="KW-1133">Transmembrane helix</keyword>
<evidence type="ECO:0000256" key="5">
    <source>
        <dbReference type="ARBA" id="ARBA00023136"/>
    </source>
</evidence>
<keyword evidence="5" id="KW-0472">Membrane</keyword>
<proteinExistence type="predicted"/>
<dbReference type="Pfam" id="PF06835">
    <property type="entry name" value="LptC"/>
    <property type="match status" value="1"/>
</dbReference>
<keyword evidence="2" id="KW-0997">Cell inner membrane</keyword>
<dbReference type="GO" id="GO:0015221">
    <property type="term" value="F:lipopolysaccharide transmembrane transporter activity"/>
    <property type="evidence" value="ECO:0007669"/>
    <property type="project" value="InterPro"/>
</dbReference>
<organism evidence="6 7">
    <name type="scientific">Leeia aquatica</name>
    <dbReference type="NCBI Taxonomy" id="2725557"/>
    <lineage>
        <taxon>Bacteria</taxon>
        <taxon>Pseudomonadati</taxon>
        <taxon>Pseudomonadota</taxon>
        <taxon>Betaproteobacteria</taxon>
        <taxon>Neisseriales</taxon>
        <taxon>Leeiaceae</taxon>
        <taxon>Leeia</taxon>
    </lineage>
</organism>
<dbReference type="InterPro" id="IPR010664">
    <property type="entry name" value="LipoPS_assembly_LptC-rel"/>
</dbReference>
<keyword evidence="3" id="KW-0812">Transmembrane</keyword>
<gene>
    <name evidence="6" type="primary">lptC</name>
    <name evidence="6" type="ORF">HF682_16910</name>
</gene>
<evidence type="ECO:0000256" key="1">
    <source>
        <dbReference type="ARBA" id="ARBA00022475"/>
    </source>
</evidence>
<evidence type="ECO:0000313" key="6">
    <source>
        <dbReference type="EMBL" id="NLR76851.1"/>
    </source>
</evidence>
<dbReference type="PANTHER" id="PTHR37481">
    <property type="entry name" value="LIPOPOLYSACCHARIDE EXPORT SYSTEM PROTEIN LPTC"/>
    <property type="match status" value="1"/>
</dbReference>
<dbReference type="RefSeq" id="WP_168878523.1">
    <property type="nucleotide sequence ID" value="NZ_JABAIM010000005.1"/>
</dbReference>
<dbReference type="NCBIfam" id="TIGR04409">
    <property type="entry name" value="LptC_YrbK"/>
    <property type="match status" value="1"/>
</dbReference>
<sequence>MPQFLKGAPWFLVLVLALLSGLAAWLERVVNAPAAARDGSSRHDPDYIIEQFEAQRYGPAGNLEYRLAAAHLEHYPDTDSSELRDARLVQMLPNQPQLVIVASRATLDRSQKRVIFNEGVIITQAAWQKQLPITLTTRNLTVWTDRKLAQTEAPLQLVQGSSRVDAVGMVMDQQARKITLKHHVRANYVQAK</sequence>
<dbReference type="InterPro" id="IPR052363">
    <property type="entry name" value="LPS_export_LptC"/>
</dbReference>
<dbReference type="PANTHER" id="PTHR37481:SF1">
    <property type="entry name" value="LIPOPOLYSACCHARIDE EXPORT SYSTEM PROTEIN LPTC"/>
    <property type="match status" value="1"/>
</dbReference>
<keyword evidence="7" id="KW-1185">Reference proteome</keyword>
<evidence type="ECO:0000256" key="2">
    <source>
        <dbReference type="ARBA" id="ARBA00022519"/>
    </source>
</evidence>
<evidence type="ECO:0000256" key="3">
    <source>
        <dbReference type="ARBA" id="ARBA00022692"/>
    </source>
</evidence>
<dbReference type="InterPro" id="IPR026265">
    <property type="entry name" value="LptC"/>
</dbReference>
<dbReference type="GO" id="GO:0017089">
    <property type="term" value="F:glycolipid transfer activity"/>
    <property type="evidence" value="ECO:0007669"/>
    <property type="project" value="TreeGrafter"/>
</dbReference>
<protein>
    <submittedName>
        <fullName evidence="6">LPS export ABC transporter periplasmic protein LptC</fullName>
    </submittedName>
</protein>
<keyword evidence="1" id="KW-1003">Cell membrane</keyword>
<evidence type="ECO:0000256" key="4">
    <source>
        <dbReference type="ARBA" id="ARBA00022989"/>
    </source>
</evidence>
<dbReference type="GO" id="GO:0030288">
    <property type="term" value="C:outer membrane-bounded periplasmic space"/>
    <property type="evidence" value="ECO:0007669"/>
    <property type="project" value="TreeGrafter"/>
</dbReference>